<dbReference type="OrthoDB" id="1700726at2759"/>
<dbReference type="PANTHER" id="PTHR43272:SF83">
    <property type="entry name" value="ACYL-COA SYNTHETASE LONG-CHAIN, ISOFORM J"/>
    <property type="match status" value="1"/>
</dbReference>
<evidence type="ECO:0000313" key="8">
    <source>
        <dbReference type="Proteomes" id="UP000253551"/>
    </source>
</evidence>
<dbReference type="PANTHER" id="PTHR43272">
    <property type="entry name" value="LONG-CHAIN-FATTY-ACID--COA LIGASE"/>
    <property type="match status" value="1"/>
</dbReference>
<proteinExistence type="inferred from homology"/>
<dbReference type="Proteomes" id="UP000253551">
    <property type="component" value="Unassembled WGS sequence"/>
</dbReference>
<dbReference type="GO" id="GO:0035336">
    <property type="term" value="P:long-chain fatty-acyl-CoA metabolic process"/>
    <property type="evidence" value="ECO:0007669"/>
    <property type="project" value="TreeGrafter"/>
</dbReference>
<evidence type="ECO:0000256" key="1">
    <source>
        <dbReference type="ARBA" id="ARBA00006432"/>
    </source>
</evidence>
<dbReference type="GO" id="GO:0004467">
    <property type="term" value="F:long-chain fatty acid-CoA ligase activity"/>
    <property type="evidence" value="ECO:0007669"/>
    <property type="project" value="UniProtKB-EC"/>
</dbReference>
<dbReference type="PROSITE" id="PS00455">
    <property type="entry name" value="AMP_BINDING"/>
    <property type="match status" value="1"/>
</dbReference>
<evidence type="ECO:0000256" key="4">
    <source>
        <dbReference type="ARBA" id="ARBA00022840"/>
    </source>
</evidence>
<dbReference type="GO" id="GO:0005811">
    <property type="term" value="C:lipid droplet"/>
    <property type="evidence" value="ECO:0007669"/>
    <property type="project" value="TreeGrafter"/>
</dbReference>
<evidence type="ECO:0000259" key="6">
    <source>
        <dbReference type="Pfam" id="PF00501"/>
    </source>
</evidence>
<feature type="domain" description="AMP-dependent synthetase/ligase" evidence="6">
    <location>
        <begin position="82"/>
        <end position="500"/>
    </location>
</feature>
<dbReference type="GO" id="GO:0005783">
    <property type="term" value="C:endoplasmic reticulum"/>
    <property type="evidence" value="ECO:0007669"/>
    <property type="project" value="TreeGrafter"/>
</dbReference>
<gene>
    <name evidence="7" type="primary">FAA4_7</name>
    <name evidence="7" type="ORF">CU098_012280</name>
</gene>
<comment type="similarity">
    <text evidence="1">Belongs to the ATP-dependent AMP-binding enzyme family.</text>
</comment>
<dbReference type="AlphaFoldDB" id="A0A367KRU4"/>
<evidence type="ECO:0000313" key="7">
    <source>
        <dbReference type="EMBL" id="RCI04924.1"/>
    </source>
</evidence>
<dbReference type="SUPFAM" id="SSF56801">
    <property type="entry name" value="Acetyl-CoA synthetase-like"/>
    <property type="match status" value="1"/>
</dbReference>
<name>A0A367KRU4_RHIST</name>
<evidence type="ECO:0000256" key="3">
    <source>
        <dbReference type="ARBA" id="ARBA00022741"/>
    </source>
</evidence>
<keyword evidence="3" id="KW-0547">Nucleotide-binding</keyword>
<organism evidence="7 8">
    <name type="scientific">Rhizopus stolonifer</name>
    <name type="common">Rhizopus nigricans</name>
    <dbReference type="NCBI Taxonomy" id="4846"/>
    <lineage>
        <taxon>Eukaryota</taxon>
        <taxon>Fungi</taxon>
        <taxon>Fungi incertae sedis</taxon>
        <taxon>Mucoromycota</taxon>
        <taxon>Mucoromycotina</taxon>
        <taxon>Mucoromycetes</taxon>
        <taxon>Mucorales</taxon>
        <taxon>Mucorineae</taxon>
        <taxon>Rhizopodaceae</taxon>
        <taxon>Rhizopus</taxon>
    </lineage>
</organism>
<dbReference type="InterPro" id="IPR000873">
    <property type="entry name" value="AMP-dep_synth/lig_dom"/>
</dbReference>
<evidence type="ECO:0000256" key="5">
    <source>
        <dbReference type="ARBA" id="ARBA00036813"/>
    </source>
</evidence>
<comment type="catalytic activity">
    <reaction evidence="5">
        <text>a long-chain fatty acid + ATP + CoA = a long-chain fatty acyl-CoA + AMP + diphosphate</text>
        <dbReference type="Rhea" id="RHEA:15421"/>
        <dbReference type="ChEBI" id="CHEBI:30616"/>
        <dbReference type="ChEBI" id="CHEBI:33019"/>
        <dbReference type="ChEBI" id="CHEBI:57287"/>
        <dbReference type="ChEBI" id="CHEBI:57560"/>
        <dbReference type="ChEBI" id="CHEBI:83139"/>
        <dbReference type="ChEBI" id="CHEBI:456215"/>
        <dbReference type="EC" id="6.2.1.3"/>
    </reaction>
</comment>
<evidence type="ECO:0000256" key="2">
    <source>
        <dbReference type="ARBA" id="ARBA00022598"/>
    </source>
</evidence>
<dbReference type="GO" id="GO:0005524">
    <property type="term" value="F:ATP binding"/>
    <property type="evidence" value="ECO:0007669"/>
    <property type="project" value="UniProtKB-KW"/>
</dbReference>
<dbReference type="Pfam" id="PF00501">
    <property type="entry name" value="AMP-binding"/>
    <property type="match status" value="1"/>
</dbReference>
<dbReference type="InterPro" id="IPR042099">
    <property type="entry name" value="ANL_N_sf"/>
</dbReference>
<keyword evidence="2 7" id="KW-0436">Ligase</keyword>
<dbReference type="Gene3D" id="1.10.238.10">
    <property type="entry name" value="EF-hand"/>
    <property type="match status" value="1"/>
</dbReference>
<dbReference type="EMBL" id="PJQM01000536">
    <property type="protein sequence ID" value="RCI04924.1"/>
    <property type="molecule type" value="Genomic_DNA"/>
</dbReference>
<dbReference type="GO" id="GO:0005886">
    <property type="term" value="C:plasma membrane"/>
    <property type="evidence" value="ECO:0007669"/>
    <property type="project" value="TreeGrafter"/>
</dbReference>
<dbReference type="InterPro" id="IPR020845">
    <property type="entry name" value="AMP-binding_CS"/>
</dbReference>
<protein>
    <submittedName>
        <fullName evidence="7">Long-chain fatty acid-CoA ligase</fullName>
    </submittedName>
</protein>
<dbReference type="STRING" id="4846.A0A367KRU4"/>
<keyword evidence="8" id="KW-1185">Reference proteome</keyword>
<dbReference type="Gene3D" id="3.40.50.12780">
    <property type="entry name" value="N-terminal domain of ligase-like"/>
    <property type="match status" value="1"/>
</dbReference>
<sequence length="802" mass="88951">MLQDKFSIPIAEALAGEGPVHRSILSPNTLITTPAQGVETLYDVLQYASVQFPHRNAFGYRKLQDTITQTKQVTKIVNGKEKKEDKTWTYFELSPYYYYSYAQVAEKTKALGAGLVQLGLRKGSKVQISASTSVEWMLMAHGAFSQAMTIVTAYDTLGPEGLQHSITESEANLCFMNSDQLSTLSKILPGCPSIDSVIYRGGATSEHLDAIKASGQIKHIMSFEQLEELGHQHPISPVKPQSSELCCIMYTSGSTGNPKGVMLTHGNVVGAIAGVCRMLQHLLEANDTMMAYLPLAHVLEFLVENLCIFLGVTLGYGSIRTLTDASVKNCKGDLQEFGPSIMTGVPQVWETIRKTVLAKVAERGPRVEKIFMGAVGLKKYLKEYGLPTTILDKVVFKNVKKQLGGRLRYCLSGGAPVSAETQEFLSLSVCPILAGYGMTESCGMCAIMAPEQWALTEVGAPVPCVEVKLVDQPELGYASSNPIPQGEIWIRGPSITLGYYKQDDTTKKTLTEDGWLKTGDIGEWTERGTLKIIDRVKNLVKLSHGEYIALEKLESVYKSHVMVENMCVYADSLYPKPVSLLVPLEGPLRKLLSDQGLDVSHKEWEAVCSDKQVRQIVLKAMQEQARQAGLKGSEIIADVWICKDVWTTDMGLLTAAQKLKRNEINKMYEKELKEIHSPPHIALEDLSKKEAPVYQSWWRDLDPFNLKQCRKQTVYRFVSTCELPLETLQEMFSLFQNDIAQEQFFALLRLVAHAQHGRTIHRDIACLGGYGCTCEKVTHGTPWHYTKLDTAALPYIIASATA</sequence>
<comment type="caution">
    <text evidence="7">The sequence shown here is derived from an EMBL/GenBank/DDBJ whole genome shotgun (WGS) entry which is preliminary data.</text>
</comment>
<reference evidence="7 8" key="1">
    <citation type="journal article" date="2018" name="G3 (Bethesda)">
        <title>Phylogenetic and Phylogenomic Definition of Rhizopus Species.</title>
        <authorList>
            <person name="Gryganskyi A.P."/>
            <person name="Golan J."/>
            <person name="Dolatabadi S."/>
            <person name="Mondo S."/>
            <person name="Robb S."/>
            <person name="Idnurm A."/>
            <person name="Muszewska A."/>
            <person name="Steczkiewicz K."/>
            <person name="Masonjones S."/>
            <person name="Liao H.L."/>
            <person name="Gajdeczka M.T."/>
            <person name="Anike F."/>
            <person name="Vuek A."/>
            <person name="Anishchenko I.M."/>
            <person name="Voigt K."/>
            <person name="de Hoog G.S."/>
            <person name="Smith M.E."/>
            <person name="Heitman J."/>
            <person name="Vilgalys R."/>
            <person name="Stajich J.E."/>
        </authorList>
    </citation>
    <scope>NUCLEOTIDE SEQUENCE [LARGE SCALE GENOMIC DNA]</scope>
    <source>
        <strain evidence="7 8">LSU 92-RS-03</strain>
    </source>
</reference>
<accession>A0A367KRU4</accession>
<keyword evidence="4" id="KW-0067">ATP-binding</keyword>